<proteinExistence type="predicted"/>
<dbReference type="InterPro" id="IPR036452">
    <property type="entry name" value="Ribo_hydro-like"/>
</dbReference>
<dbReference type="PANTHER" id="PTHR12304">
    <property type="entry name" value="INOSINE-URIDINE PREFERRING NUCLEOSIDE HYDROLASE"/>
    <property type="match status" value="1"/>
</dbReference>
<accession>A0AAJ1WE60</accession>
<dbReference type="GO" id="GO:0008477">
    <property type="term" value="F:purine nucleosidase activity"/>
    <property type="evidence" value="ECO:0007669"/>
    <property type="project" value="TreeGrafter"/>
</dbReference>
<dbReference type="AlphaFoldDB" id="A0AAJ1WE60"/>
<sequence length="325" mass="35656">MPTPTRSGSFSSDYARADAMRYRVIIDNDYAGDPDGFFQLVHHLLCESVDIKGIIGSHLPIDNPMDSSPDSAQHAVDAVEEVLDLMGKRGSVPVWLGAPHALKDSRTPIPSQASAAIIEEARRDVESRLFIACGGGLTDIASALLEAPDIADRLTVVWIGGDDGTEHQYPDFNVSIDPDAVRAVLCESQAEVWQIPLSTYATAILSMTELKKRIGRQGPLGQFLMERLHWMIDLHRALGRPMGETYTMGDSPLVLVTALQSAFGRRALHLVERPVRQLGDNGQWSGDEDPARVAKVVTQIDTRLLFEDFFARLEEHVSGDSVKTS</sequence>
<keyword evidence="2" id="KW-0326">Glycosidase</keyword>
<comment type="caution">
    <text evidence="4">The sequence shown here is derived from an EMBL/GenBank/DDBJ whole genome shotgun (WGS) entry which is preliminary data.</text>
</comment>
<organism evidence="4 5">
    <name type="scientific">Pseudarthrobacter niigatensis</name>
    <dbReference type="NCBI Taxonomy" id="369935"/>
    <lineage>
        <taxon>Bacteria</taxon>
        <taxon>Bacillati</taxon>
        <taxon>Actinomycetota</taxon>
        <taxon>Actinomycetes</taxon>
        <taxon>Micrococcales</taxon>
        <taxon>Micrococcaceae</taxon>
        <taxon>Pseudarthrobacter</taxon>
    </lineage>
</organism>
<dbReference type="RefSeq" id="WP_307356830.1">
    <property type="nucleotide sequence ID" value="NZ_JAUSTB010000001.1"/>
</dbReference>
<dbReference type="GO" id="GO:0006152">
    <property type="term" value="P:purine nucleoside catabolic process"/>
    <property type="evidence" value="ECO:0007669"/>
    <property type="project" value="TreeGrafter"/>
</dbReference>
<keyword evidence="5" id="KW-1185">Reference proteome</keyword>
<protein>
    <submittedName>
        <fullName evidence="4">Inosine-uridine nucleoside N-ribohydrolase</fullName>
    </submittedName>
</protein>
<dbReference type="GO" id="GO:0005829">
    <property type="term" value="C:cytosol"/>
    <property type="evidence" value="ECO:0007669"/>
    <property type="project" value="TreeGrafter"/>
</dbReference>
<evidence type="ECO:0000259" key="3">
    <source>
        <dbReference type="Pfam" id="PF01156"/>
    </source>
</evidence>
<dbReference type="SUPFAM" id="SSF53590">
    <property type="entry name" value="Nucleoside hydrolase"/>
    <property type="match status" value="1"/>
</dbReference>
<dbReference type="Proteomes" id="UP001239267">
    <property type="component" value="Unassembled WGS sequence"/>
</dbReference>
<evidence type="ECO:0000256" key="2">
    <source>
        <dbReference type="ARBA" id="ARBA00023295"/>
    </source>
</evidence>
<evidence type="ECO:0000313" key="4">
    <source>
        <dbReference type="EMBL" id="MDQ0144642.1"/>
    </source>
</evidence>
<feature type="domain" description="Inosine/uridine-preferring nucleoside hydrolase" evidence="3">
    <location>
        <begin position="24"/>
        <end position="303"/>
    </location>
</feature>
<keyword evidence="1" id="KW-0378">Hydrolase</keyword>
<evidence type="ECO:0000313" key="5">
    <source>
        <dbReference type="Proteomes" id="UP001239267"/>
    </source>
</evidence>
<dbReference type="Gene3D" id="3.90.245.10">
    <property type="entry name" value="Ribonucleoside hydrolase-like"/>
    <property type="match status" value="1"/>
</dbReference>
<reference evidence="4 5" key="1">
    <citation type="submission" date="2023-07" db="EMBL/GenBank/DDBJ databases">
        <title>Sorghum-associated microbial communities from plants grown in Nebraska, USA.</title>
        <authorList>
            <person name="Schachtman D."/>
        </authorList>
    </citation>
    <scope>NUCLEOTIDE SEQUENCE [LARGE SCALE GENOMIC DNA]</scope>
    <source>
        <strain evidence="4 5">DS1001</strain>
    </source>
</reference>
<dbReference type="EMBL" id="JAUSTB010000001">
    <property type="protein sequence ID" value="MDQ0144642.1"/>
    <property type="molecule type" value="Genomic_DNA"/>
</dbReference>
<dbReference type="PANTHER" id="PTHR12304:SF59">
    <property type="entry name" value="INOSINE-URIDINE PREFERRING NUCLEOSIDE HYDROLASE FAMILY PROTEIN"/>
    <property type="match status" value="1"/>
</dbReference>
<dbReference type="InterPro" id="IPR023186">
    <property type="entry name" value="IUNH"/>
</dbReference>
<gene>
    <name evidence="4" type="ORF">J2T23_000516</name>
</gene>
<dbReference type="InterPro" id="IPR001910">
    <property type="entry name" value="Inosine/uridine_hydrolase_dom"/>
</dbReference>
<name>A0AAJ1WE60_9MICC</name>
<evidence type="ECO:0000256" key="1">
    <source>
        <dbReference type="ARBA" id="ARBA00022801"/>
    </source>
</evidence>
<dbReference type="Pfam" id="PF01156">
    <property type="entry name" value="IU_nuc_hydro"/>
    <property type="match status" value="1"/>
</dbReference>